<evidence type="ECO:0000313" key="1">
    <source>
        <dbReference type="EMBL" id="GBP72720.1"/>
    </source>
</evidence>
<keyword evidence="2" id="KW-1185">Reference proteome</keyword>
<name>A0A4C1YCE3_EUMVA</name>
<protein>
    <submittedName>
        <fullName evidence="1">Uncharacterized protein</fullName>
    </submittedName>
</protein>
<accession>A0A4C1YCE3</accession>
<organism evidence="1 2">
    <name type="scientific">Eumeta variegata</name>
    <name type="common">Bagworm moth</name>
    <name type="synonym">Eumeta japonica</name>
    <dbReference type="NCBI Taxonomy" id="151549"/>
    <lineage>
        <taxon>Eukaryota</taxon>
        <taxon>Metazoa</taxon>
        <taxon>Ecdysozoa</taxon>
        <taxon>Arthropoda</taxon>
        <taxon>Hexapoda</taxon>
        <taxon>Insecta</taxon>
        <taxon>Pterygota</taxon>
        <taxon>Neoptera</taxon>
        <taxon>Endopterygota</taxon>
        <taxon>Lepidoptera</taxon>
        <taxon>Glossata</taxon>
        <taxon>Ditrysia</taxon>
        <taxon>Tineoidea</taxon>
        <taxon>Psychidae</taxon>
        <taxon>Oiketicinae</taxon>
        <taxon>Eumeta</taxon>
    </lineage>
</organism>
<dbReference type="EMBL" id="BGZK01001154">
    <property type="protein sequence ID" value="GBP72720.1"/>
    <property type="molecule type" value="Genomic_DNA"/>
</dbReference>
<dbReference type="Proteomes" id="UP000299102">
    <property type="component" value="Unassembled WGS sequence"/>
</dbReference>
<evidence type="ECO:0000313" key="2">
    <source>
        <dbReference type="Proteomes" id="UP000299102"/>
    </source>
</evidence>
<sequence>MKNYWAHKIFNLRVDGAVQLLNLSPFSRRAFKASRDPRALISNEEVKTVIQMSRFSLTLRPRLCHGLTVVESTAAGVCVFTLYTADEKLV</sequence>
<reference evidence="1 2" key="1">
    <citation type="journal article" date="2019" name="Commun. Biol.">
        <title>The bagworm genome reveals a unique fibroin gene that provides high tensile strength.</title>
        <authorList>
            <person name="Kono N."/>
            <person name="Nakamura H."/>
            <person name="Ohtoshi R."/>
            <person name="Tomita M."/>
            <person name="Numata K."/>
            <person name="Arakawa K."/>
        </authorList>
    </citation>
    <scope>NUCLEOTIDE SEQUENCE [LARGE SCALE GENOMIC DNA]</scope>
</reference>
<proteinExistence type="predicted"/>
<dbReference type="AlphaFoldDB" id="A0A4C1YCE3"/>
<gene>
    <name evidence="1" type="ORF">EVAR_43456_1</name>
</gene>
<comment type="caution">
    <text evidence="1">The sequence shown here is derived from an EMBL/GenBank/DDBJ whole genome shotgun (WGS) entry which is preliminary data.</text>
</comment>